<protein>
    <submittedName>
        <fullName evidence="1">Uncharacterized protein</fullName>
    </submittedName>
</protein>
<keyword evidence="2" id="KW-1185">Reference proteome</keyword>
<comment type="caution">
    <text evidence="1">The sequence shown here is derived from an EMBL/GenBank/DDBJ whole genome shotgun (WGS) entry which is preliminary data.</text>
</comment>
<dbReference type="Proteomes" id="UP001346149">
    <property type="component" value="Unassembled WGS sequence"/>
</dbReference>
<evidence type="ECO:0000313" key="2">
    <source>
        <dbReference type="Proteomes" id="UP001346149"/>
    </source>
</evidence>
<accession>A0AAN7LSP8</accession>
<evidence type="ECO:0000313" key="1">
    <source>
        <dbReference type="EMBL" id="KAK4790394.1"/>
    </source>
</evidence>
<sequence length="112" mass="12730">MLNEIVDPNLVGQIKPGSLKKFVEVAEKCLADYGADRQGMGDVLWNLEYCLLLQENVRQREAREDMLEGPTTGTIAMVHSEYSRLEKDEQRSGSMERYSSQVFSQLMANEGR</sequence>
<reference evidence="1 2" key="1">
    <citation type="journal article" date="2023" name="Hortic Res">
        <title>Pangenome of water caltrop reveals structural variations and asymmetric subgenome divergence after allopolyploidization.</title>
        <authorList>
            <person name="Zhang X."/>
            <person name="Chen Y."/>
            <person name="Wang L."/>
            <person name="Yuan Y."/>
            <person name="Fang M."/>
            <person name="Shi L."/>
            <person name="Lu R."/>
            <person name="Comes H.P."/>
            <person name="Ma Y."/>
            <person name="Chen Y."/>
            <person name="Huang G."/>
            <person name="Zhou Y."/>
            <person name="Zheng Z."/>
            <person name="Qiu Y."/>
        </authorList>
    </citation>
    <scope>NUCLEOTIDE SEQUENCE [LARGE SCALE GENOMIC DNA]</scope>
    <source>
        <strain evidence="1">F231</strain>
    </source>
</reference>
<name>A0AAN7LSP8_TRANT</name>
<dbReference type="AlphaFoldDB" id="A0AAN7LSP8"/>
<proteinExistence type="predicted"/>
<gene>
    <name evidence="1" type="ORF">SAY86_017698</name>
</gene>
<organism evidence="1 2">
    <name type="scientific">Trapa natans</name>
    <name type="common">Water chestnut</name>
    <dbReference type="NCBI Taxonomy" id="22666"/>
    <lineage>
        <taxon>Eukaryota</taxon>
        <taxon>Viridiplantae</taxon>
        <taxon>Streptophyta</taxon>
        <taxon>Embryophyta</taxon>
        <taxon>Tracheophyta</taxon>
        <taxon>Spermatophyta</taxon>
        <taxon>Magnoliopsida</taxon>
        <taxon>eudicotyledons</taxon>
        <taxon>Gunneridae</taxon>
        <taxon>Pentapetalae</taxon>
        <taxon>rosids</taxon>
        <taxon>malvids</taxon>
        <taxon>Myrtales</taxon>
        <taxon>Lythraceae</taxon>
        <taxon>Trapa</taxon>
    </lineage>
</organism>
<dbReference type="EMBL" id="JAXQNO010000010">
    <property type="protein sequence ID" value="KAK4790394.1"/>
    <property type="molecule type" value="Genomic_DNA"/>
</dbReference>